<name>A0A5P8DC88_BPMCO</name>
<protein>
    <submittedName>
        <fullName evidence="1">Uncharacterized protein</fullName>
    </submittedName>
</protein>
<organism evidence="1 2">
    <name type="scientific">Mycobacterium phage Smooch</name>
    <dbReference type="NCBI Taxonomy" id="2652896"/>
    <lineage>
        <taxon>Viruses</taxon>
        <taxon>Duplodnaviria</taxon>
        <taxon>Heunggongvirae</taxon>
        <taxon>Uroviricota</taxon>
        <taxon>Caudoviricetes</taxon>
        <taxon>Corndogvirus</taxon>
        <taxon>Mycobacterium phage Corndog</taxon>
    </lineage>
</organism>
<dbReference type="Proteomes" id="UP000326163">
    <property type="component" value="Genome"/>
</dbReference>
<gene>
    <name evidence="1" type="primary">117</name>
    <name evidence="1" type="ORF">SEA_SMOOCH_117</name>
</gene>
<sequence>MMARHRDYGGTNDRPLAYVGIGGDLYRQDYRDGDGSTRVYRAEYGLAQRHVTLGDVFVRPKLAVRR</sequence>
<proteinExistence type="predicted"/>
<reference evidence="1 2" key="1">
    <citation type="submission" date="2019-09" db="EMBL/GenBank/DDBJ databases">
        <authorList>
            <person name="Cruz T."/>
            <person name="Bhardwaj A."/>
            <person name="Birdinc S."/>
            <person name="Bormett K."/>
            <person name="Burke B."/>
            <person name="Callin M."/>
            <person name="Chagpar M."/>
            <person name="Cline E."/>
            <person name="Crank I."/>
            <person name="Damge R."/>
            <person name="Dejoie J."/>
            <person name="Delisi D."/>
            <person name="Everett N."/>
            <person name="Fu C."/>
            <person name="Garimella S."/>
            <person name="Georgiev A.N."/>
            <person name="Hand M."/>
            <person name="Harris A."/>
            <person name="Howard B."/>
            <person name="Ischinger J."/>
            <person name="Jaeger M."/>
            <person name="Jammer K."/>
            <person name="Jang J."/>
            <person name="Jiang C."/>
            <person name="Johnson L."/>
            <person name="Jones C."/>
            <person name="Joseph G."/>
            <person name="Kim E.B."/>
            <person name="Lietzke E."/>
            <person name="Liu S."/>
            <person name="Liu M."/>
            <person name="Martinez E."/>
            <person name="Martinez M."/>
            <person name="Mavrenovic B."/>
            <person name="McCrea K."/>
            <person name="Mehling M."/>
            <person name="Murphy A."/>
            <person name="Myers K."/>
            <person name="Nguyen Q."/>
            <person name="O'Neill M."/>
            <person name="Oparah L."/>
            <person name="Pandolfi P."/>
            <person name="Patil N."/>
            <person name="Pineau M."/>
            <person name="San Martin Lopez J."/>
            <person name="Sanders E."/>
            <person name="Selvia G."/>
            <person name="Snyder K."/>
            <person name="Sorrell T."/>
            <person name="Torres S."/>
            <person name="Trigg L."/>
            <person name="Troyer K."/>
            <person name="Turner K."/>
            <person name="Vu B."/>
            <person name="Wilson R."/>
            <person name="Wollensak R."/>
            <person name="Wyss Y.T."/>
            <person name="Yoo E."/>
            <person name="Zhao N."/>
            <person name="Bell S.K."/>
            <person name="Chan J.Y."/>
            <person name="Kerstiens E.A."/>
            <person name="Krampen J.M."/>
            <person name="Larson A.M."/>
            <person name="Reuhs M.P."/>
            <person name="Riedel J.T."/>
            <person name="Sanchez C."/>
            <person name="Smith G.V."/>
            <person name="Okekeogbu I.O."/>
            <person name="Clase K.L."/>
            <person name="Gainey M.D."/>
            <person name="Garlena R.A."/>
            <person name="Russell D.A."/>
            <person name="Pope W.H."/>
            <person name="Jacobs-Sera D."/>
            <person name="Hatfull G.F."/>
        </authorList>
    </citation>
    <scope>NUCLEOTIDE SEQUENCE [LARGE SCALE GENOMIC DNA]</scope>
</reference>
<dbReference type="EMBL" id="MN428052">
    <property type="protein sequence ID" value="QFP96608.1"/>
    <property type="molecule type" value="Genomic_DNA"/>
</dbReference>
<evidence type="ECO:0000313" key="2">
    <source>
        <dbReference type="Proteomes" id="UP000326163"/>
    </source>
</evidence>
<evidence type="ECO:0000313" key="1">
    <source>
        <dbReference type="EMBL" id="QFP96608.1"/>
    </source>
</evidence>
<accession>A0A5P8DC88</accession>